<dbReference type="InterPro" id="IPR004165">
    <property type="entry name" value="CoA_trans_fam_I"/>
</dbReference>
<gene>
    <name evidence="6" type="ORF">GTA08_BOTSDO12974</name>
</gene>
<dbReference type="PIRSF" id="PIRSF000858">
    <property type="entry name" value="SCOT-t"/>
    <property type="match status" value="1"/>
</dbReference>
<comment type="catalytic activity">
    <reaction evidence="3">
        <text>a 3-oxo acid + succinyl-CoA = a 3-oxoacyl-CoA + succinate</text>
        <dbReference type="Rhea" id="RHEA:24564"/>
        <dbReference type="ChEBI" id="CHEBI:30031"/>
        <dbReference type="ChEBI" id="CHEBI:35973"/>
        <dbReference type="ChEBI" id="CHEBI:57292"/>
        <dbReference type="ChEBI" id="CHEBI:90726"/>
        <dbReference type="EC" id="2.8.3.5"/>
    </reaction>
</comment>
<evidence type="ECO:0000313" key="7">
    <source>
        <dbReference type="Proteomes" id="UP000572817"/>
    </source>
</evidence>
<comment type="caution">
    <text evidence="6">The sequence shown here is derived from an EMBL/GenBank/DDBJ whole genome shotgun (WGS) entry which is preliminary data.</text>
</comment>
<dbReference type="Proteomes" id="UP000572817">
    <property type="component" value="Unassembled WGS sequence"/>
</dbReference>
<dbReference type="PANTHER" id="PTHR13707:SF60">
    <property type="entry name" value="ACETATE COA-TRANSFERASE SUBUNIT ALPHA"/>
    <property type="match status" value="1"/>
</dbReference>
<keyword evidence="7" id="KW-1185">Reference proteome</keyword>
<dbReference type="NCBIfam" id="TIGR02429">
    <property type="entry name" value="pcaI_scoA_fam"/>
    <property type="match status" value="1"/>
</dbReference>
<dbReference type="SUPFAM" id="SSF100950">
    <property type="entry name" value="NagB/RpiA/CoA transferase-like"/>
    <property type="match status" value="2"/>
</dbReference>
<dbReference type="InterPro" id="IPR012792">
    <property type="entry name" value="3-oxoacid_CoA-transf_A"/>
</dbReference>
<keyword evidence="2 3" id="KW-0808">Transferase</keyword>
<dbReference type="PANTHER" id="PTHR13707">
    <property type="entry name" value="KETOACID-COENZYME A TRANSFERASE"/>
    <property type="match status" value="1"/>
</dbReference>
<name>A0A8H4N717_9PEZI</name>
<protein>
    <recommendedName>
        <fullName evidence="3">Succinyl-CoA:3-ketoacid-coenzyme A transferase</fullName>
        <ecNumber evidence="3">2.8.3.5</ecNumber>
    </recommendedName>
</protein>
<proteinExistence type="inferred from homology"/>
<dbReference type="UniPathway" id="UPA00929">
    <property type="reaction ID" value="UER00894"/>
</dbReference>
<evidence type="ECO:0000256" key="2">
    <source>
        <dbReference type="ARBA" id="ARBA00022679"/>
    </source>
</evidence>
<dbReference type="GO" id="GO:0046952">
    <property type="term" value="P:ketone body catabolic process"/>
    <property type="evidence" value="ECO:0007669"/>
    <property type="project" value="InterPro"/>
</dbReference>
<evidence type="ECO:0000313" key="6">
    <source>
        <dbReference type="EMBL" id="KAF4311455.1"/>
    </source>
</evidence>
<dbReference type="InterPro" id="IPR014388">
    <property type="entry name" value="3-oxoacid_CoA-transferase"/>
</dbReference>
<dbReference type="InterPro" id="IPR037171">
    <property type="entry name" value="NagB/RpiA_transferase-like"/>
</dbReference>
<evidence type="ECO:0000256" key="1">
    <source>
        <dbReference type="ARBA" id="ARBA00007154"/>
    </source>
</evidence>
<evidence type="ECO:0000256" key="5">
    <source>
        <dbReference type="SAM" id="MobiDB-lite"/>
    </source>
</evidence>
<comment type="similarity">
    <text evidence="1 3">Belongs to the 3-oxoacid CoA-transferase family.</text>
</comment>
<dbReference type="InterPro" id="IPR012791">
    <property type="entry name" value="3-oxoacid_CoA-transf_B"/>
</dbReference>
<accession>A0A8H4N717</accession>
<comment type="function">
    <text evidence="3">Key enzyme for ketone body catabolism. Transfers the CoA moiety from succinate to acetoacetate. Formation of the enzyme-CoA intermediate proceeds via an unstable anhydride species formed between the carboxylate groups of the enzyme and substrate.</text>
</comment>
<feature type="region of interest" description="Disordered" evidence="5">
    <location>
        <begin position="48"/>
        <end position="70"/>
    </location>
</feature>
<dbReference type="NCBIfam" id="TIGR02428">
    <property type="entry name" value="pcaJ_scoB_fam"/>
    <property type="match status" value="1"/>
</dbReference>
<dbReference type="EMBL" id="WWBZ02000009">
    <property type="protein sequence ID" value="KAF4311455.1"/>
    <property type="molecule type" value="Genomic_DNA"/>
</dbReference>
<dbReference type="Gene3D" id="3.40.1080.10">
    <property type="entry name" value="Glutaconate Coenzyme A-transferase"/>
    <property type="match status" value="2"/>
</dbReference>
<feature type="active site" description="5-glutamyl coenzyme A thioester intermediate" evidence="4">
    <location>
        <position position="384"/>
    </location>
</feature>
<comment type="pathway">
    <text evidence="3">Ketone metabolism; succinyl-CoA degradation; acetoacetyl-CoA from succinyl-CoA: step 1/1.</text>
</comment>
<dbReference type="OrthoDB" id="1933379at2759"/>
<dbReference type="EC" id="2.8.3.5" evidence="3"/>
<sequence length="558" mass="58932">MALSQRSIRIARSGLPALQSAAPRIALSTTRPFAAPLPVTIRYARSERRGFKKDAAPTRTSTSTKAPPVTRGASKLYASADDAIADLKSGSTVLSAGFGVCGIALCPRPPTETIIEAIARRGAASLHSLTAVSNNAGAGNYGLALLAKTGQVDRLIISYLGANKHLEKEYLAGNIAVELTPQGTIAERLRAGGAGIPAFYTATGVNTLVQSGGIPVRLGQGGKEVLEPGRKRETRSFGGREYIMEEAIKGDVAILRAWRVDEAGNCQFRYTTKTFAPLMAKAASVAIVEAEEVVEVGEIEPDNVHLPGIFVDRIVPATAEKSVEVRKVRETGAGGPKLDPKRERIARRTARELKPGYYVNLGVGIPTLAPSFLDPEVNVWIQSENGLLGMGPYPTEDQVDPDLINAGKETVTLVPGASTFDSAESFGMIRGGHVDVSVLGALQVSAAGDLANYMIPGKTFKGMGGAIDLVSNPDITKIIVATEHVAKDGSPKVVQECKLPLTGARVVSTIITDLCVFEVDRANGGLELTEIAPGVSVEEVQSKTDAKFKVAENLKTME</sequence>
<dbReference type="SMART" id="SM00882">
    <property type="entry name" value="CoA_trans"/>
    <property type="match status" value="2"/>
</dbReference>
<organism evidence="6 7">
    <name type="scientific">Botryosphaeria dothidea</name>
    <dbReference type="NCBI Taxonomy" id="55169"/>
    <lineage>
        <taxon>Eukaryota</taxon>
        <taxon>Fungi</taxon>
        <taxon>Dikarya</taxon>
        <taxon>Ascomycota</taxon>
        <taxon>Pezizomycotina</taxon>
        <taxon>Dothideomycetes</taxon>
        <taxon>Dothideomycetes incertae sedis</taxon>
        <taxon>Botryosphaeriales</taxon>
        <taxon>Botryosphaeriaceae</taxon>
        <taxon>Botryosphaeria</taxon>
    </lineage>
</organism>
<reference evidence="6" key="1">
    <citation type="submission" date="2020-04" db="EMBL/GenBank/DDBJ databases">
        <title>Genome Assembly and Annotation of Botryosphaeria dothidea sdau 11-99, a Latent Pathogen of Apple Fruit Ring Rot in China.</title>
        <authorList>
            <person name="Yu C."/>
            <person name="Diao Y."/>
            <person name="Lu Q."/>
            <person name="Zhao J."/>
            <person name="Cui S."/>
            <person name="Peng C."/>
            <person name="He B."/>
            <person name="Liu H."/>
        </authorList>
    </citation>
    <scope>NUCLEOTIDE SEQUENCE [LARGE SCALE GENOMIC DNA]</scope>
    <source>
        <strain evidence="6">Sdau11-99</strain>
    </source>
</reference>
<evidence type="ECO:0000256" key="3">
    <source>
        <dbReference type="PIRNR" id="PIRNR000858"/>
    </source>
</evidence>
<keyword evidence="3" id="KW-0496">Mitochondrion</keyword>
<evidence type="ECO:0000256" key="4">
    <source>
        <dbReference type="PIRSR" id="PIRSR000858-1"/>
    </source>
</evidence>
<dbReference type="Pfam" id="PF01144">
    <property type="entry name" value="CoA_trans"/>
    <property type="match status" value="2"/>
</dbReference>
<dbReference type="AlphaFoldDB" id="A0A8H4N717"/>
<dbReference type="GO" id="GO:0008260">
    <property type="term" value="F:succinyl-CoA:3-oxo-acid CoA-transferase activity"/>
    <property type="evidence" value="ECO:0007669"/>
    <property type="project" value="UniProtKB-EC"/>
</dbReference>